<sequence length="63" mass="6937">MDLDYVPSMSDTDSDILKYAGITINDNDYGWCGQDVGGRNILVLVPQVEGGTTYVVLHHMAFD</sequence>
<dbReference type="OrthoDB" id="4737533at2"/>
<comment type="caution">
    <text evidence="1">The sequence shown here is derived from an EMBL/GenBank/DDBJ whole genome shotgun (WGS) entry which is preliminary data.</text>
</comment>
<proteinExistence type="predicted"/>
<dbReference type="RefSeq" id="WP_064881420.1">
    <property type="nucleotide sequence ID" value="NZ_LZSY01000080.1"/>
</dbReference>
<evidence type="ECO:0000313" key="2">
    <source>
        <dbReference type="Proteomes" id="UP000094008"/>
    </source>
</evidence>
<evidence type="ECO:0000313" key="1">
    <source>
        <dbReference type="EMBL" id="OBB91933.1"/>
    </source>
</evidence>
<name>A0A1A0W6S7_MYCPR</name>
<dbReference type="EMBL" id="LZSY01000080">
    <property type="protein sequence ID" value="OBB91933.1"/>
    <property type="molecule type" value="Genomic_DNA"/>
</dbReference>
<reference evidence="2" key="1">
    <citation type="submission" date="2016-06" db="EMBL/GenBank/DDBJ databases">
        <authorList>
            <person name="Sutton G."/>
            <person name="Brinkac L."/>
            <person name="Sanka R."/>
            <person name="Adams M."/>
            <person name="Lau E."/>
            <person name="Mehaffy C."/>
            <person name="Tameris M."/>
            <person name="Hatherill M."/>
            <person name="Hanekom W."/>
            <person name="Mahomed H."/>
            <person name="Mcshane H."/>
        </authorList>
    </citation>
    <scope>NUCLEOTIDE SEQUENCE [LARGE SCALE GENOMIC DNA]</scope>
    <source>
        <strain evidence="2">852002-10433_SCH5171157</strain>
    </source>
</reference>
<protein>
    <submittedName>
        <fullName evidence="1">Uncharacterized protein</fullName>
    </submittedName>
</protein>
<gene>
    <name evidence="1" type="ORF">A5779_22740</name>
</gene>
<accession>A0A1A0W6S7</accession>
<dbReference type="AlphaFoldDB" id="A0A1A0W6S7"/>
<organism evidence="1 2">
    <name type="scientific">Mycolicibacterium peregrinum</name>
    <name type="common">Mycobacterium peregrinum</name>
    <dbReference type="NCBI Taxonomy" id="43304"/>
    <lineage>
        <taxon>Bacteria</taxon>
        <taxon>Bacillati</taxon>
        <taxon>Actinomycetota</taxon>
        <taxon>Actinomycetes</taxon>
        <taxon>Mycobacteriales</taxon>
        <taxon>Mycobacteriaceae</taxon>
        <taxon>Mycolicibacterium</taxon>
    </lineage>
</organism>
<dbReference type="Proteomes" id="UP000094008">
    <property type="component" value="Unassembled WGS sequence"/>
</dbReference>